<evidence type="ECO:0000256" key="5">
    <source>
        <dbReference type="ARBA" id="ARBA00022692"/>
    </source>
</evidence>
<evidence type="ECO:0000256" key="1">
    <source>
        <dbReference type="ARBA" id="ARBA00004651"/>
    </source>
</evidence>
<evidence type="ECO:0000256" key="7">
    <source>
        <dbReference type="ARBA" id="ARBA00023065"/>
    </source>
</evidence>
<evidence type="ECO:0000256" key="2">
    <source>
        <dbReference type="ARBA" id="ARBA00022448"/>
    </source>
</evidence>
<comment type="subcellular location">
    <subcellularLocation>
        <location evidence="1">Cell membrane</location>
        <topology evidence="1">Multi-pass membrane protein</topology>
    </subcellularLocation>
</comment>
<dbReference type="InterPro" id="IPR048279">
    <property type="entry name" value="MdtK-like"/>
</dbReference>
<gene>
    <name evidence="11" type="ORF">A2Y64_03000</name>
</gene>
<feature type="transmembrane region" description="Helical" evidence="10">
    <location>
        <begin position="35"/>
        <end position="54"/>
    </location>
</feature>
<feature type="transmembrane region" description="Helical" evidence="10">
    <location>
        <begin position="74"/>
        <end position="95"/>
    </location>
</feature>
<protein>
    <recommendedName>
        <fullName evidence="9">Multidrug-efflux transporter</fullName>
    </recommendedName>
</protein>
<dbReference type="InterPro" id="IPR050222">
    <property type="entry name" value="MATE_MdtK"/>
</dbReference>
<sequence>MLASILMNFANIVDRMFIGGLGRDPVTAVGFSGSLIWLGFALVELVTAGVVAIVARHWGAGEQEEAGVSGHRGLWIGCGIALVLVAVMELLAPALMRLYGPTPEQYAIGVDYMRIFAPGFGALVCAFTIHSIFVGSGDTRTGMYAFAAVNVLNVFLNWLLIFGHWGFPRMGVNGAALASSISSFVGLGVILVAYRFHWSNVSLKGFFRHPPAWREQKRFFKIGLPAMGQAITRPLTGVIMIALASSLKTNLPDGRVVNLVATAFTIGMSTLIFGQFLSNGLMAAPAPLVGQFLGRGEPLRARDAARKTAVFGLMIGCFLATIYIAFGRELAQIFLQSDSAPVPVVEAAHRLAAFIKASGPGLPWRVVGLLKAGGFRLTRPVLDALANRCVLDMAHHYLIFIGLGGIFGSLAW</sequence>
<feature type="transmembrane region" description="Helical" evidence="10">
    <location>
        <begin position="177"/>
        <end position="198"/>
    </location>
</feature>
<keyword evidence="3" id="KW-0050">Antiport</keyword>
<feature type="transmembrane region" description="Helical" evidence="10">
    <location>
        <begin position="115"/>
        <end position="135"/>
    </location>
</feature>
<keyword evidence="6 10" id="KW-1133">Transmembrane helix</keyword>
<dbReference type="PRINTS" id="PR00342">
    <property type="entry name" value="RHESUSRHD"/>
</dbReference>
<dbReference type="PIRSF" id="PIRSF006603">
    <property type="entry name" value="DinF"/>
    <property type="match status" value="1"/>
</dbReference>
<keyword evidence="7" id="KW-0406">Ion transport</keyword>
<keyword evidence="2" id="KW-0813">Transport</keyword>
<keyword evidence="4" id="KW-1003">Cell membrane</keyword>
<evidence type="ECO:0000256" key="10">
    <source>
        <dbReference type="SAM" id="Phobius"/>
    </source>
</evidence>
<name>A0A1F5FGU4_9BACT</name>
<dbReference type="Pfam" id="PF01554">
    <property type="entry name" value="MatE"/>
    <property type="match status" value="2"/>
</dbReference>
<dbReference type="InterPro" id="IPR002229">
    <property type="entry name" value="RhesusRHD"/>
</dbReference>
<dbReference type="InterPro" id="IPR002528">
    <property type="entry name" value="MATE_fam"/>
</dbReference>
<evidence type="ECO:0000256" key="3">
    <source>
        <dbReference type="ARBA" id="ARBA00022449"/>
    </source>
</evidence>
<feature type="transmembrane region" description="Helical" evidence="10">
    <location>
        <begin position="219"/>
        <end position="244"/>
    </location>
</feature>
<evidence type="ECO:0000256" key="8">
    <source>
        <dbReference type="ARBA" id="ARBA00023136"/>
    </source>
</evidence>
<dbReference type="GO" id="GO:0005886">
    <property type="term" value="C:plasma membrane"/>
    <property type="evidence" value="ECO:0007669"/>
    <property type="project" value="UniProtKB-SubCell"/>
</dbReference>
<evidence type="ECO:0000256" key="6">
    <source>
        <dbReference type="ARBA" id="ARBA00022989"/>
    </source>
</evidence>
<evidence type="ECO:0000256" key="4">
    <source>
        <dbReference type="ARBA" id="ARBA00022475"/>
    </source>
</evidence>
<evidence type="ECO:0000313" key="12">
    <source>
        <dbReference type="Proteomes" id="UP000177187"/>
    </source>
</evidence>
<evidence type="ECO:0000313" key="11">
    <source>
        <dbReference type="EMBL" id="OGD78811.1"/>
    </source>
</evidence>
<dbReference type="GO" id="GO:0042910">
    <property type="term" value="F:xenobiotic transmembrane transporter activity"/>
    <property type="evidence" value="ECO:0007669"/>
    <property type="project" value="InterPro"/>
</dbReference>
<feature type="transmembrane region" description="Helical" evidence="10">
    <location>
        <begin position="394"/>
        <end position="411"/>
    </location>
</feature>
<comment type="caution">
    <text evidence="11">The sequence shown here is derived from an EMBL/GenBank/DDBJ whole genome shotgun (WGS) entry which is preliminary data.</text>
</comment>
<keyword evidence="8 10" id="KW-0472">Membrane</keyword>
<dbReference type="NCBIfam" id="TIGR00797">
    <property type="entry name" value="matE"/>
    <property type="match status" value="1"/>
</dbReference>
<dbReference type="EMBL" id="MFAF01000024">
    <property type="protein sequence ID" value="OGD78811.1"/>
    <property type="molecule type" value="Genomic_DNA"/>
</dbReference>
<feature type="transmembrane region" description="Helical" evidence="10">
    <location>
        <begin position="256"/>
        <end position="277"/>
    </location>
</feature>
<dbReference type="GO" id="GO:0006811">
    <property type="term" value="P:monoatomic ion transport"/>
    <property type="evidence" value="ECO:0007669"/>
    <property type="project" value="UniProtKB-KW"/>
</dbReference>
<feature type="transmembrane region" description="Helical" evidence="10">
    <location>
        <begin position="308"/>
        <end position="326"/>
    </location>
</feature>
<dbReference type="PANTHER" id="PTHR43298:SF2">
    <property type="entry name" value="FMN_FAD EXPORTER YEEO-RELATED"/>
    <property type="match status" value="1"/>
</dbReference>
<keyword evidence="5 10" id="KW-0812">Transmembrane</keyword>
<reference evidence="11 12" key="1">
    <citation type="journal article" date="2016" name="Nat. Commun.">
        <title>Thousands of microbial genomes shed light on interconnected biogeochemical processes in an aquifer system.</title>
        <authorList>
            <person name="Anantharaman K."/>
            <person name="Brown C.T."/>
            <person name="Hug L.A."/>
            <person name="Sharon I."/>
            <person name="Castelle C.J."/>
            <person name="Probst A.J."/>
            <person name="Thomas B.C."/>
            <person name="Singh A."/>
            <person name="Wilkins M.J."/>
            <person name="Karaoz U."/>
            <person name="Brodie E.L."/>
            <person name="Williams K.H."/>
            <person name="Hubbard S.S."/>
            <person name="Banfield J.F."/>
        </authorList>
    </citation>
    <scope>NUCLEOTIDE SEQUENCE [LARGE SCALE GENOMIC DNA]</scope>
</reference>
<dbReference type="GO" id="GO:0015297">
    <property type="term" value="F:antiporter activity"/>
    <property type="evidence" value="ECO:0007669"/>
    <property type="project" value="UniProtKB-KW"/>
</dbReference>
<feature type="non-terminal residue" evidence="11">
    <location>
        <position position="412"/>
    </location>
</feature>
<feature type="transmembrane region" description="Helical" evidence="10">
    <location>
        <begin position="142"/>
        <end position="165"/>
    </location>
</feature>
<dbReference type="AlphaFoldDB" id="A0A1F5FGU4"/>
<proteinExistence type="predicted"/>
<accession>A0A1F5FGU4</accession>
<dbReference type="Proteomes" id="UP000177187">
    <property type="component" value="Unassembled WGS sequence"/>
</dbReference>
<evidence type="ECO:0000256" key="9">
    <source>
        <dbReference type="ARBA" id="ARBA00031636"/>
    </source>
</evidence>
<dbReference type="STRING" id="1817816.A2Y64_03000"/>
<dbReference type="PANTHER" id="PTHR43298">
    <property type="entry name" value="MULTIDRUG RESISTANCE PROTEIN NORM-RELATED"/>
    <property type="match status" value="1"/>
</dbReference>
<organism evidence="11 12">
    <name type="scientific">Candidatus Coatesbacteria bacterium RBG_13_66_14</name>
    <dbReference type="NCBI Taxonomy" id="1817816"/>
    <lineage>
        <taxon>Bacteria</taxon>
        <taxon>Candidatus Coatesiibacteriota</taxon>
    </lineage>
</organism>